<protein>
    <submittedName>
        <fullName evidence="1">Uncharacterized protein</fullName>
    </submittedName>
</protein>
<dbReference type="RefSeq" id="WP_177112206.1">
    <property type="nucleotide sequence ID" value="NZ_JACASD010000051.1"/>
</dbReference>
<proteinExistence type="predicted"/>
<sequence>MRTIEEITHDIRINDLQRIYPNSDRVFRAVVLKQMGEVDSLGYAKEFIRLQKEDELYKAYCEANKAPEMPQETGVDITVRILKERYGKQ</sequence>
<name>A0A7Y8KJQ8_9PSED</name>
<dbReference type="EMBL" id="JACASD010000051">
    <property type="protein sequence ID" value="NWE90520.1"/>
    <property type="molecule type" value="Genomic_DNA"/>
</dbReference>
<dbReference type="Proteomes" id="UP000585226">
    <property type="component" value="Unassembled WGS sequence"/>
</dbReference>
<reference evidence="1 2" key="1">
    <citation type="submission" date="2020-04" db="EMBL/GenBank/DDBJ databases">
        <title>Molecular characterization of pseudomonads from Agaricus bisporus reveal novel blotch 2 pathogens in Western Europe.</title>
        <authorList>
            <person name="Taparia T."/>
            <person name="Krijger M."/>
            <person name="Haynes E."/>
            <person name="Elpinstone J.G."/>
            <person name="Noble R."/>
            <person name="Van Der Wolf J."/>
        </authorList>
    </citation>
    <scope>NUCLEOTIDE SEQUENCE [LARGE SCALE GENOMIC DNA]</scope>
    <source>
        <strain evidence="1 2">P8021</strain>
    </source>
</reference>
<evidence type="ECO:0000313" key="1">
    <source>
        <dbReference type="EMBL" id="NWE90520.1"/>
    </source>
</evidence>
<comment type="caution">
    <text evidence="1">The sequence shown here is derived from an EMBL/GenBank/DDBJ whole genome shotgun (WGS) entry which is preliminary data.</text>
</comment>
<organism evidence="1 2">
    <name type="scientific">Pseudomonas reactans</name>
    <dbReference type="NCBI Taxonomy" id="117680"/>
    <lineage>
        <taxon>Bacteria</taxon>
        <taxon>Pseudomonadati</taxon>
        <taxon>Pseudomonadota</taxon>
        <taxon>Gammaproteobacteria</taxon>
        <taxon>Pseudomonadales</taxon>
        <taxon>Pseudomonadaceae</taxon>
        <taxon>Pseudomonas</taxon>
    </lineage>
</organism>
<evidence type="ECO:0000313" key="2">
    <source>
        <dbReference type="Proteomes" id="UP000585226"/>
    </source>
</evidence>
<accession>A0A7Y8KJQ8</accession>
<gene>
    <name evidence="1" type="ORF">HX893_20550</name>
</gene>
<dbReference type="AlphaFoldDB" id="A0A7Y8KJQ8"/>